<dbReference type="Gene3D" id="3.40.50.720">
    <property type="entry name" value="NAD(P)-binding Rossmann-like Domain"/>
    <property type="match status" value="1"/>
</dbReference>
<evidence type="ECO:0000256" key="1">
    <source>
        <dbReference type="ARBA" id="ARBA00005010"/>
    </source>
</evidence>
<dbReference type="GO" id="GO:0019354">
    <property type="term" value="P:siroheme biosynthetic process"/>
    <property type="evidence" value="ECO:0007669"/>
    <property type="project" value="UniProtKB-UniPathway"/>
</dbReference>
<evidence type="ECO:0000256" key="6">
    <source>
        <dbReference type="ARBA" id="ARBA00047561"/>
    </source>
</evidence>
<dbReference type="EMBL" id="LGYO01000034">
    <property type="protein sequence ID" value="KNZ41096.1"/>
    <property type="molecule type" value="Genomic_DNA"/>
</dbReference>
<sequence>MMTPLLFNLKNKKVLVVGGGTVATRRVVTLLESGAQVLCVSPVFSVWLQKAQDIKNELTLIFGIYKPNYLEDVDLAVAATNQEIINDQIKLDCQARRIWCNRVDNPEDSDFIFPSVIRRGDLTLSVCTEGASPFLTKAIMDDLSQRYDESYTERTALLRECRKKILENKNQKSASRQSLKELARYSIEELKEYLTKDERVL</sequence>
<keyword evidence="3" id="KW-0560">Oxidoreductase</keyword>
<dbReference type="OrthoDB" id="9773765at2"/>
<dbReference type="InterPro" id="IPR036291">
    <property type="entry name" value="NAD(P)-bd_dom_sf"/>
</dbReference>
<evidence type="ECO:0000256" key="5">
    <source>
        <dbReference type="ARBA" id="ARBA00023244"/>
    </source>
</evidence>
<comment type="caution">
    <text evidence="7">The sequence shown here is derived from an EMBL/GenBank/DDBJ whole genome shotgun (WGS) entry which is preliminary data.</text>
</comment>
<accession>A0A0L6TXV4</accession>
<dbReference type="Gene3D" id="1.10.8.610">
    <property type="entry name" value="SirC, precorrin-2 dehydrogenase, C-terminal helical domain-like"/>
    <property type="match status" value="1"/>
</dbReference>
<dbReference type="RefSeq" id="WP_050740932.1">
    <property type="nucleotide sequence ID" value="NZ_LGYO01000034.1"/>
</dbReference>
<gene>
    <name evidence="7" type="ORF">AKG39_13505</name>
</gene>
<dbReference type="GO" id="GO:0004325">
    <property type="term" value="F:ferrochelatase activity"/>
    <property type="evidence" value="ECO:0007669"/>
    <property type="project" value="InterPro"/>
</dbReference>
<dbReference type="GO" id="GO:0043115">
    <property type="term" value="F:precorrin-2 dehydrogenase activity"/>
    <property type="evidence" value="ECO:0007669"/>
    <property type="project" value="UniProtKB-EC"/>
</dbReference>
<name>A0A0L6TXV4_9FIRM</name>
<evidence type="ECO:0000313" key="8">
    <source>
        <dbReference type="Proteomes" id="UP000036873"/>
    </source>
</evidence>
<dbReference type="Proteomes" id="UP000036873">
    <property type="component" value="Unassembled WGS sequence"/>
</dbReference>
<dbReference type="PANTHER" id="PTHR35330">
    <property type="entry name" value="SIROHEME BIOSYNTHESIS PROTEIN MET8"/>
    <property type="match status" value="1"/>
</dbReference>
<dbReference type="InterPro" id="IPR042518">
    <property type="entry name" value="SirC_C"/>
</dbReference>
<dbReference type="UniPathway" id="UPA00262">
    <property type="reaction ID" value="UER00222"/>
</dbReference>
<comment type="pathway">
    <text evidence="1">Porphyrin-containing compound metabolism; siroheme biosynthesis; sirohydrochlorin from precorrin-2: step 1/1.</text>
</comment>
<proteinExistence type="predicted"/>
<evidence type="ECO:0000256" key="4">
    <source>
        <dbReference type="ARBA" id="ARBA00023027"/>
    </source>
</evidence>
<dbReference type="SUPFAM" id="SSF75615">
    <property type="entry name" value="Siroheme synthase middle domains-like"/>
    <property type="match status" value="1"/>
</dbReference>
<dbReference type="SUPFAM" id="SSF51735">
    <property type="entry name" value="NAD(P)-binding Rossmann-fold domains"/>
    <property type="match status" value="1"/>
</dbReference>
<dbReference type="PANTHER" id="PTHR35330:SF1">
    <property type="entry name" value="SIROHEME BIOSYNTHESIS PROTEIN MET8"/>
    <property type="match status" value="1"/>
</dbReference>
<dbReference type="EC" id="1.3.1.76" evidence="2"/>
<dbReference type="Pfam" id="PF13241">
    <property type="entry name" value="NAD_binding_7"/>
    <property type="match status" value="1"/>
</dbReference>
<dbReference type="NCBIfam" id="TIGR01470">
    <property type="entry name" value="cysG_Nterm"/>
    <property type="match status" value="1"/>
</dbReference>
<keyword evidence="8" id="KW-1185">Reference proteome</keyword>
<evidence type="ECO:0000313" key="7">
    <source>
        <dbReference type="EMBL" id="KNZ41096.1"/>
    </source>
</evidence>
<organism evidence="7 8">
    <name type="scientific">Acetobacterium bakii</name>
    <dbReference type="NCBI Taxonomy" id="52689"/>
    <lineage>
        <taxon>Bacteria</taxon>
        <taxon>Bacillati</taxon>
        <taxon>Bacillota</taxon>
        <taxon>Clostridia</taxon>
        <taxon>Eubacteriales</taxon>
        <taxon>Eubacteriaceae</taxon>
        <taxon>Acetobacterium</taxon>
    </lineage>
</organism>
<keyword evidence="5" id="KW-0627">Porphyrin biosynthesis</keyword>
<evidence type="ECO:0000256" key="3">
    <source>
        <dbReference type="ARBA" id="ARBA00023002"/>
    </source>
</evidence>
<protein>
    <recommendedName>
        <fullName evidence="2">precorrin-2 dehydrogenase</fullName>
        <ecNumber evidence="2">1.3.1.76</ecNumber>
    </recommendedName>
</protein>
<dbReference type="InterPro" id="IPR006367">
    <property type="entry name" value="Sirohaem_synthase_N"/>
</dbReference>
<reference evidence="8" key="1">
    <citation type="submission" date="2015-07" db="EMBL/GenBank/DDBJ databases">
        <title>Draft genome sequence of Acetobacterium bakii DSM 8293, a potential psychrophilic chemical producer through syngas fermentation.</title>
        <authorList>
            <person name="Song Y."/>
            <person name="Hwang S."/>
            <person name="Cho B.-K."/>
        </authorList>
    </citation>
    <scope>NUCLEOTIDE SEQUENCE [LARGE SCALE GENOMIC DNA]</scope>
    <source>
        <strain evidence="8">DSM 8239</strain>
    </source>
</reference>
<keyword evidence="4" id="KW-0520">NAD</keyword>
<dbReference type="InterPro" id="IPR028161">
    <property type="entry name" value="Met8-like"/>
</dbReference>
<comment type="catalytic activity">
    <reaction evidence="6">
        <text>precorrin-2 + NAD(+) = sirohydrochlorin + NADH + 2 H(+)</text>
        <dbReference type="Rhea" id="RHEA:15613"/>
        <dbReference type="ChEBI" id="CHEBI:15378"/>
        <dbReference type="ChEBI" id="CHEBI:57540"/>
        <dbReference type="ChEBI" id="CHEBI:57945"/>
        <dbReference type="ChEBI" id="CHEBI:58351"/>
        <dbReference type="ChEBI" id="CHEBI:58827"/>
        <dbReference type="EC" id="1.3.1.76"/>
    </reaction>
</comment>
<dbReference type="STRING" id="52689.AKG39_13505"/>
<dbReference type="AlphaFoldDB" id="A0A0L6TXV4"/>
<evidence type="ECO:0000256" key="2">
    <source>
        <dbReference type="ARBA" id="ARBA00012400"/>
    </source>
</evidence>